<protein>
    <submittedName>
        <fullName evidence="1">Uncharacterized protein</fullName>
    </submittedName>
</protein>
<dbReference type="EMBL" id="CM041554">
    <property type="protein sequence ID" value="KAI3351349.1"/>
    <property type="molecule type" value="Genomic_DNA"/>
</dbReference>
<keyword evidence="2" id="KW-1185">Reference proteome</keyword>
<comment type="caution">
    <text evidence="1">The sequence shown here is derived from an EMBL/GenBank/DDBJ whole genome shotgun (WGS) entry which is preliminary data.</text>
</comment>
<sequence length="199" mass="21764">MTFHVPIAREFWSRGWVVGAPATTATQTTLHRPSWTFLRVVSLLEGGPTSPVGKDPATRRSPAKAPTPGLAPGWGPGNANPGNPGTLELDLPYSNFYLTYPPPQPPSLQVQLNVRAANLKASFCIHFNLLKRSSTAELSVLILSQAEEKRYNIVIFGSVDGYSRKVDMMLPLHPEVDTIDWENAGIPYDSRCGVEVPDI</sequence>
<evidence type="ECO:0000313" key="1">
    <source>
        <dbReference type="EMBL" id="KAI3351349.1"/>
    </source>
</evidence>
<gene>
    <name evidence="1" type="ORF">L3Q82_005890</name>
</gene>
<name>A0ACB8V6Z0_9TELE</name>
<reference evidence="1" key="1">
    <citation type="submission" date="2022-04" db="EMBL/GenBank/DDBJ databases">
        <title>Jade perch genome.</title>
        <authorList>
            <person name="Chao B."/>
        </authorList>
    </citation>
    <scope>NUCLEOTIDE SEQUENCE</scope>
    <source>
        <strain evidence="1">CB-2022</strain>
    </source>
</reference>
<dbReference type="Proteomes" id="UP000831701">
    <property type="component" value="Chromosome 24"/>
</dbReference>
<organism evidence="1 2">
    <name type="scientific">Scortum barcoo</name>
    <name type="common">barcoo grunter</name>
    <dbReference type="NCBI Taxonomy" id="214431"/>
    <lineage>
        <taxon>Eukaryota</taxon>
        <taxon>Metazoa</taxon>
        <taxon>Chordata</taxon>
        <taxon>Craniata</taxon>
        <taxon>Vertebrata</taxon>
        <taxon>Euteleostomi</taxon>
        <taxon>Actinopterygii</taxon>
        <taxon>Neopterygii</taxon>
        <taxon>Teleostei</taxon>
        <taxon>Neoteleostei</taxon>
        <taxon>Acanthomorphata</taxon>
        <taxon>Eupercaria</taxon>
        <taxon>Centrarchiformes</taxon>
        <taxon>Terapontoidei</taxon>
        <taxon>Terapontidae</taxon>
        <taxon>Scortum</taxon>
    </lineage>
</organism>
<accession>A0ACB8V6Z0</accession>
<proteinExistence type="predicted"/>
<evidence type="ECO:0000313" key="2">
    <source>
        <dbReference type="Proteomes" id="UP000831701"/>
    </source>
</evidence>